<dbReference type="Proteomes" id="UP000277671">
    <property type="component" value="Unassembled WGS sequence"/>
</dbReference>
<sequence length="95" mass="9575">MATYRTASVLLSSDGTRTPGTAALFAEPARKGGTPPWAGDFRPANSAGNGPKNAVGKTFTLELPDGSTGKVVVQSLKSGKGGVVLALMGEDAPPF</sequence>
<keyword evidence="3" id="KW-1185">Reference proteome</keyword>
<name>A0A495JB09_9ACTN</name>
<evidence type="ECO:0000256" key="1">
    <source>
        <dbReference type="SAM" id="MobiDB-lite"/>
    </source>
</evidence>
<feature type="region of interest" description="Disordered" evidence="1">
    <location>
        <begin position="27"/>
        <end position="53"/>
    </location>
</feature>
<reference evidence="2 3" key="1">
    <citation type="submission" date="2018-10" db="EMBL/GenBank/DDBJ databases">
        <title>Sequencing the genomes of 1000 actinobacteria strains.</title>
        <authorList>
            <person name="Klenk H.-P."/>
        </authorList>
    </citation>
    <scope>NUCLEOTIDE SEQUENCE [LARGE SCALE GENOMIC DNA]</scope>
    <source>
        <strain evidence="2 3">DSM 45175</strain>
    </source>
</reference>
<dbReference type="RefSeq" id="WP_246016734.1">
    <property type="nucleotide sequence ID" value="NZ_RBKT01000001.1"/>
</dbReference>
<protein>
    <submittedName>
        <fullName evidence="2">Uncharacterized protein</fullName>
    </submittedName>
</protein>
<dbReference type="AlphaFoldDB" id="A0A495JB09"/>
<accession>A0A495JB09</accession>
<comment type="caution">
    <text evidence="2">The sequence shown here is derived from an EMBL/GenBank/DDBJ whole genome shotgun (WGS) entry which is preliminary data.</text>
</comment>
<proteinExistence type="predicted"/>
<gene>
    <name evidence="2" type="ORF">BDK92_0423</name>
</gene>
<organism evidence="2 3">
    <name type="scientific">Micromonospora pisi</name>
    <dbReference type="NCBI Taxonomy" id="589240"/>
    <lineage>
        <taxon>Bacteria</taxon>
        <taxon>Bacillati</taxon>
        <taxon>Actinomycetota</taxon>
        <taxon>Actinomycetes</taxon>
        <taxon>Micromonosporales</taxon>
        <taxon>Micromonosporaceae</taxon>
        <taxon>Micromonospora</taxon>
    </lineage>
</organism>
<evidence type="ECO:0000313" key="3">
    <source>
        <dbReference type="Proteomes" id="UP000277671"/>
    </source>
</evidence>
<evidence type="ECO:0000313" key="2">
    <source>
        <dbReference type="EMBL" id="RKR86200.1"/>
    </source>
</evidence>
<dbReference type="EMBL" id="RBKT01000001">
    <property type="protein sequence ID" value="RKR86200.1"/>
    <property type="molecule type" value="Genomic_DNA"/>
</dbReference>